<dbReference type="KEGG" id="scad:DN051_37215"/>
<dbReference type="SUPFAM" id="SSF52777">
    <property type="entry name" value="CoA-dependent acyltransferases"/>
    <property type="match status" value="1"/>
</dbReference>
<dbReference type="RefSeq" id="WP_112441166.1">
    <property type="nucleotide sequence ID" value="NZ_CBDRHE010000076.1"/>
</dbReference>
<dbReference type="EMBL" id="CP030073">
    <property type="protein sequence ID" value="AWW41604.1"/>
    <property type="molecule type" value="Genomic_DNA"/>
</dbReference>
<feature type="domain" description="O-acyltransferase WSD1-like N-terminal" evidence="1">
    <location>
        <begin position="35"/>
        <end position="156"/>
    </location>
</feature>
<proteinExistence type="predicted"/>
<dbReference type="Pfam" id="PF03007">
    <property type="entry name" value="WS_DGAT_cat"/>
    <property type="match status" value="1"/>
</dbReference>
<evidence type="ECO:0000313" key="3">
    <source>
        <dbReference type="Proteomes" id="UP000249616"/>
    </source>
</evidence>
<dbReference type="UniPathway" id="UPA00282"/>
<sequence>MAPSSAPNPMDLGMDAAARDASSIPLTIGAVLDLAGAVPSLDDLREHVAASLSRLPTLTHHLAGPRLRARWVYDPLPNLEVRVRERVVEAGGLDAALDELIALPLPDSGPPWDLWLLRGHATGTYTLCYRASHTTHDGIGLRNTLYALFGGATPDAPHEGRATAASFARALRAQLGSLTRAEVWNDPATPLTGERTRGWAHVSTELLRKKAAAAGGSSNDASLACLAYALREWTTEHWPRGRSKRLSTVVMVDGRSSEEWNRPGNLFAFAPINLPCHLPTFDEQLAAVIAATRSVKHPSMRRTLRTLMERTPARSYYAAARKLTTPERATVDTSHVAFHRPLCHGDAPVTSVRMFTWLPQNHPLSIISCSYAGTTSVHFVSDAALPGLADLPRRWTAALDAAGSPPA</sequence>
<dbReference type="InterPro" id="IPR023213">
    <property type="entry name" value="CAT-like_dom_sf"/>
</dbReference>
<name>A0A2Z4J8W4_9ACTN</name>
<accession>A0A2Z4J8W4</accession>
<dbReference type="AlphaFoldDB" id="A0A2Z4J8W4"/>
<dbReference type="Gene3D" id="3.30.559.10">
    <property type="entry name" value="Chloramphenicol acetyltransferase-like domain"/>
    <property type="match status" value="1"/>
</dbReference>
<evidence type="ECO:0000313" key="2">
    <source>
        <dbReference type="EMBL" id="AWW41604.1"/>
    </source>
</evidence>
<keyword evidence="3" id="KW-1185">Reference proteome</keyword>
<dbReference type="InterPro" id="IPR004255">
    <property type="entry name" value="O-acyltransferase_WSD1_N"/>
</dbReference>
<gene>
    <name evidence="2" type="ORF">DN051_37215</name>
</gene>
<organism evidence="2 3">
    <name type="scientific">Streptomyces cadmiisoli</name>
    <dbReference type="NCBI Taxonomy" id="2184053"/>
    <lineage>
        <taxon>Bacteria</taxon>
        <taxon>Bacillati</taxon>
        <taxon>Actinomycetota</taxon>
        <taxon>Actinomycetes</taxon>
        <taxon>Kitasatosporales</taxon>
        <taxon>Streptomycetaceae</taxon>
        <taxon>Streptomyces</taxon>
        <taxon>Streptomyces aurantiacus group</taxon>
    </lineage>
</organism>
<dbReference type="GO" id="GO:0019432">
    <property type="term" value="P:triglyceride biosynthetic process"/>
    <property type="evidence" value="ECO:0007669"/>
    <property type="project" value="UniProtKB-UniPathway"/>
</dbReference>
<dbReference type="Proteomes" id="UP000249616">
    <property type="component" value="Chromosome"/>
</dbReference>
<dbReference type="GO" id="GO:0004144">
    <property type="term" value="F:diacylglycerol O-acyltransferase activity"/>
    <property type="evidence" value="ECO:0007669"/>
    <property type="project" value="InterPro"/>
</dbReference>
<evidence type="ECO:0000259" key="1">
    <source>
        <dbReference type="Pfam" id="PF03007"/>
    </source>
</evidence>
<protein>
    <recommendedName>
        <fullName evidence="1">O-acyltransferase WSD1-like N-terminal domain-containing protein</fullName>
    </recommendedName>
</protein>
<reference evidence="2 3" key="1">
    <citation type="journal article" date="2019" name="Int. J. Syst. Evol. Microbiol.">
        <title>Streptomyces cadmiisoli sp. nov., a novel actinomycete isolated from cadmium-contaminated soil.</title>
        <authorList>
            <person name="Li K."/>
            <person name="Tang X."/>
            <person name="Zhao J."/>
            <person name="Guo Y."/>
            <person name="Tang Y."/>
            <person name="Gao J."/>
        </authorList>
    </citation>
    <scope>NUCLEOTIDE SEQUENCE [LARGE SCALE GENOMIC DNA]</scope>
    <source>
        <strain evidence="2 3">ZFG47</strain>
    </source>
</reference>